<organism evidence="2 3">
    <name type="scientific">Neolewinella agarilytica</name>
    <dbReference type="NCBI Taxonomy" id="478744"/>
    <lineage>
        <taxon>Bacteria</taxon>
        <taxon>Pseudomonadati</taxon>
        <taxon>Bacteroidota</taxon>
        <taxon>Saprospiria</taxon>
        <taxon>Saprospirales</taxon>
        <taxon>Lewinellaceae</taxon>
        <taxon>Neolewinella</taxon>
    </lineage>
</organism>
<feature type="chain" id="PRO_5011715136" evidence="1">
    <location>
        <begin position="21"/>
        <end position="266"/>
    </location>
</feature>
<proteinExistence type="predicted"/>
<dbReference type="GO" id="GO:0016811">
    <property type="term" value="F:hydrolase activity, acting on carbon-nitrogen (but not peptide) bonds, in linear amides"/>
    <property type="evidence" value="ECO:0007669"/>
    <property type="project" value="TreeGrafter"/>
</dbReference>
<dbReference type="Proteomes" id="UP000199021">
    <property type="component" value="Unassembled WGS sequence"/>
</dbReference>
<dbReference type="PANTHER" id="PTHR12993:SF11">
    <property type="entry name" value="N-ACETYLGLUCOSAMINYL-PHOSPHATIDYLINOSITOL DE-N-ACETYLASE"/>
    <property type="match status" value="1"/>
</dbReference>
<accession>A0A1H9EJY9</accession>
<evidence type="ECO:0000256" key="1">
    <source>
        <dbReference type="SAM" id="SignalP"/>
    </source>
</evidence>
<sequence>MLKYLLILCSVLLVGCGAETASVPEATSPGTIMAVFAHPDDETTVAPILSKYAAEGVTVHLVIATDGRYGVTDHAGIPAGDSLVEVRNGELDCSCRALGIEPPIHLSRRDMLGMEQGMDAFFGQLIGMEDALEAVIDSLRPEVIITFGPDGDSGHPDHRLTADVTTELFFSGKLKYRPELYYFSYTPTQATKYGDWNLNYADEQFLNTRISFSETDAERYYDAIRCHQSQFTPQAMEDWIAAERADEDKRIFFRKVVVAEKEQVGF</sequence>
<dbReference type="Gene3D" id="3.40.50.10320">
    <property type="entry name" value="LmbE-like"/>
    <property type="match status" value="1"/>
</dbReference>
<dbReference type="EMBL" id="FOFB01000007">
    <property type="protein sequence ID" value="SEQ25553.1"/>
    <property type="molecule type" value="Genomic_DNA"/>
</dbReference>
<dbReference type="STRING" id="478744.SAMN05444359_10795"/>
<name>A0A1H9EJY9_9BACT</name>
<dbReference type="FunCoup" id="A0A1H9EJY9">
    <property type="interactions" value="6"/>
</dbReference>
<dbReference type="InterPro" id="IPR003737">
    <property type="entry name" value="GlcNAc_PI_deacetylase-related"/>
</dbReference>
<dbReference type="InParanoid" id="A0A1H9EJY9"/>
<dbReference type="PROSITE" id="PS51257">
    <property type="entry name" value="PROKAR_LIPOPROTEIN"/>
    <property type="match status" value="1"/>
</dbReference>
<dbReference type="SUPFAM" id="SSF102588">
    <property type="entry name" value="LmbE-like"/>
    <property type="match status" value="1"/>
</dbReference>
<dbReference type="RefSeq" id="WP_090167190.1">
    <property type="nucleotide sequence ID" value="NZ_FOFB01000007.1"/>
</dbReference>
<dbReference type="OrthoDB" id="9790023at2"/>
<keyword evidence="3" id="KW-1185">Reference proteome</keyword>
<protein>
    <submittedName>
        <fullName evidence="2">N-acetylglucosaminyl deacetylase, LmbE family</fullName>
    </submittedName>
</protein>
<dbReference type="Pfam" id="PF02585">
    <property type="entry name" value="PIG-L"/>
    <property type="match status" value="1"/>
</dbReference>
<gene>
    <name evidence="2" type="ORF">SAMN05444359_10795</name>
</gene>
<reference evidence="3" key="1">
    <citation type="submission" date="2016-10" db="EMBL/GenBank/DDBJ databases">
        <authorList>
            <person name="Varghese N."/>
            <person name="Submissions S."/>
        </authorList>
    </citation>
    <scope>NUCLEOTIDE SEQUENCE [LARGE SCALE GENOMIC DNA]</scope>
    <source>
        <strain evidence="3">DSM 24740</strain>
    </source>
</reference>
<dbReference type="AlphaFoldDB" id="A0A1H9EJY9"/>
<dbReference type="InterPro" id="IPR024078">
    <property type="entry name" value="LmbE-like_dom_sf"/>
</dbReference>
<dbReference type="PANTHER" id="PTHR12993">
    <property type="entry name" value="N-ACETYLGLUCOSAMINYL-PHOSPHATIDYLINOSITOL DE-N-ACETYLASE-RELATED"/>
    <property type="match status" value="1"/>
</dbReference>
<feature type="signal peptide" evidence="1">
    <location>
        <begin position="1"/>
        <end position="20"/>
    </location>
</feature>
<evidence type="ECO:0000313" key="2">
    <source>
        <dbReference type="EMBL" id="SEQ25553.1"/>
    </source>
</evidence>
<keyword evidence="1" id="KW-0732">Signal</keyword>
<evidence type="ECO:0000313" key="3">
    <source>
        <dbReference type="Proteomes" id="UP000199021"/>
    </source>
</evidence>